<dbReference type="PANTHER" id="PTHR12192:SF2">
    <property type="entry name" value="GLUTATHIONE-SPECIFIC GAMMA-GLUTAMYLCYCLOTRANSFERASE 2"/>
    <property type="match status" value="1"/>
</dbReference>
<dbReference type="SUPFAM" id="SSF110857">
    <property type="entry name" value="Gamma-glutamyl cyclotransferase-like"/>
    <property type="match status" value="1"/>
</dbReference>
<comment type="caution">
    <text evidence="3">The sequence shown here is derived from an EMBL/GenBank/DDBJ whole genome shotgun (WGS) entry which is preliminary data.</text>
</comment>
<keyword evidence="4" id="KW-1185">Reference proteome</keyword>
<dbReference type="GO" id="GO:0006751">
    <property type="term" value="P:glutathione catabolic process"/>
    <property type="evidence" value="ECO:0007669"/>
    <property type="project" value="InterPro"/>
</dbReference>
<dbReference type="EC" id="4.3.2.7" evidence="1"/>
<evidence type="ECO:0000256" key="2">
    <source>
        <dbReference type="ARBA" id="ARBA00023239"/>
    </source>
</evidence>
<dbReference type="InterPro" id="IPR036568">
    <property type="entry name" value="GGCT-like_sf"/>
</dbReference>
<reference evidence="3 4" key="1">
    <citation type="submission" date="2019-01" db="EMBL/GenBank/DDBJ databases">
        <authorList>
            <person name="Chen W.-M."/>
        </authorList>
    </citation>
    <scope>NUCLEOTIDE SEQUENCE [LARGE SCALE GENOMIC DNA]</scope>
    <source>
        <strain evidence="3 4">ICH-3</strain>
    </source>
</reference>
<evidence type="ECO:0000313" key="4">
    <source>
        <dbReference type="Proteomes" id="UP000288178"/>
    </source>
</evidence>
<sequence length="201" mass="22954">MHHPPDIEALLRDLRQRFGPRRALWVFGYASLIWRPEFDAEECRPARVQGWHRALRMRSHINRGTPERPGLVFALLSGGACRGEVHRLPTGNAEAELHRLWSREMPTGVYTPRWLPCHTPTGMVPALAFTLSRRHQACLAPLDDVAMLDVLRHARGRYGTTLDYLLQTAEALRTRGIRDREIERLVALAGRHRLLPPTEAS</sequence>
<dbReference type="PANTHER" id="PTHR12192">
    <property type="entry name" value="CATION TRANSPORT PROTEIN CHAC-RELATED"/>
    <property type="match status" value="1"/>
</dbReference>
<proteinExistence type="predicted"/>
<dbReference type="GO" id="GO:0016740">
    <property type="term" value="F:transferase activity"/>
    <property type="evidence" value="ECO:0007669"/>
    <property type="project" value="UniProtKB-KW"/>
</dbReference>
<dbReference type="OrthoDB" id="9795692at2"/>
<evidence type="ECO:0000313" key="3">
    <source>
        <dbReference type="EMBL" id="RVT49009.1"/>
    </source>
</evidence>
<dbReference type="Pfam" id="PF04752">
    <property type="entry name" value="ChaC"/>
    <property type="match status" value="1"/>
</dbReference>
<dbReference type="InterPro" id="IPR006840">
    <property type="entry name" value="ChaC"/>
</dbReference>
<dbReference type="Gene3D" id="3.10.490.10">
    <property type="entry name" value="Gamma-glutamyl cyclotransferase-like"/>
    <property type="match status" value="1"/>
</dbReference>
<name>A0A437JQ74_9BURK</name>
<dbReference type="CDD" id="cd06661">
    <property type="entry name" value="GGCT_like"/>
    <property type="match status" value="1"/>
</dbReference>
<dbReference type="Proteomes" id="UP000288178">
    <property type="component" value="Unassembled WGS sequence"/>
</dbReference>
<dbReference type="GO" id="GO:0005737">
    <property type="term" value="C:cytoplasm"/>
    <property type="evidence" value="ECO:0007669"/>
    <property type="project" value="TreeGrafter"/>
</dbReference>
<gene>
    <name evidence="3" type="ORF">ENE75_20980</name>
</gene>
<accession>A0A437JQ74</accession>
<protein>
    <recommendedName>
        <fullName evidence="1">glutathione-specific gamma-glutamylcyclotransferase</fullName>
        <ecNumber evidence="1">4.3.2.7</ecNumber>
    </recommendedName>
</protein>
<dbReference type="EMBL" id="SACT01000009">
    <property type="protein sequence ID" value="RVT49009.1"/>
    <property type="molecule type" value="Genomic_DNA"/>
</dbReference>
<dbReference type="GO" id="GO:0061928">
    <property type="term" value="F:glutathione specific gamma-glutamylcyclotransferase activity"/>
    <property type="evidence" value="ECO:0007669"/>
    <property type="project" value="UniProtKB-EC"/>
</dbReference>
<keyword evidence="3" id="KW-0808">Transferase</keyword>
<evidence type="ECO:0000256" key="1">
    <source>
        <dbReference type="ARBA" id="ARBA00012344"/>
    </source>
</evidence>
<keyword evidence="2" id="KW-0456">Lyase</keyword>
<dbReference type="InterPro" id="IPR013024">
    <property type="entry name" value="GGCT-like"/>
</dbReference>
<dbReference type="AlphaFoldDB" id="A0A437JQ74"/>
<organism evidence="3 4">
    <name type="scientific">Rubrivivax albus</name>
    <dbReference type="NCBI Taxonomy" id="2499835"/>
    <lineage>
        <taxon>Bacteria</taxon>
        <taxon>Pseudomonadati</taxon>
        <taxon>Pseudomonadota</taxon>
        <taxon>Betaproteobacteria</taxon>
        <taxon>Burkholderiales</taxon>
        <taxon>Sphaerotilaceae</taxon>
        <taxon>Rubrivivax</taxon>
    </lineage>
</organism>